<dbReference type="EMBL" id="JACCDF010000012">
    <property type="protein sequence ID" value="NYS61824.1"/>
    <property type="molecule type" value="Genomic_DNA"/>
</dbReference>
<reference evidence="3 4" key="1">
    <citation type="journal article" date="2015" name="Int. J. Syst. Evol. Microbiol.">
        <title>Halomonas salicampi sp. nov., a halotolerant and alkalitolerant bacterium isolated from a saltern soil.</title>
        <authorList>
            <person name="Lee J.C."/>
            <person name="Kim Y.S."/>
            <person name="Yun B.S."/>
            <person name="Whang K.S."/>
        </authorList>
    </citation>
    <scope>NUCLEOTIDE SEQUENCE [LARGE SCALE GENOMIC DNA]</scope>
    <source>
        <strain evidence="3 4">BH103</strain>
    </source>
</reference>
<dbReference type="InterPro" id="IPR037021">
    <property type="entry name" value="RnfH_sf"/>
</dbReference>
<keyword evidence="4" id="KW-1185">Reference proteome</keyword>
<comment type="similarity">
    <text evidence="1 2">Belongs to the UPF0125 (RnfH) family.</text>
</comment>
<dbReference type="Proteomes" id="UP000586119">
    <property type="component" value="Unassembled WGS sequence"/>
</dbReference>
<evidence type="ECO:0000256" key="1">
    <source>
        <dbReference type="ARBA" id="ARBA00010645"/>
    </source>
</evidence>
<dbReference type="InterPro" id="IPR005346">
    <property type="entry name" value="RnfH"/>
</dbReference>
<dbReference type="RefSeq" id="WP_179931148.1">
    <property type="nucleotide sequence ID" value="NZ_JACCDF010000012.1"/>
</dbReference>
<comment type="caution">
    <text evidence="3">The sequence shown here is derived from an EMBL/GenBank/DDBJ whole genome shotgun (WGS) entry which is preliminary data.</text>
</comment>
<organism evidence="3 4">
    <name type="scientific">Vreelandella salicampi</name>
    <dbReference type="NCBI Taxonomy" id="1449798"/>
    <lineage>
        <taxon>Bacteria</taxon>
        <taxon>Pseudomonadati</taxon>
        <taxon>Pseudomonadota</taxon>
        <taxon>Gammaproteobacteria</taxon>
        <taxon>Oceanospirillales</taxon>
        <taxon>Halomonadaceae</taxon>
        <taxon>Vreelandella</taxon>
    </lineage>
</organism>
<name>A0A7Z0RVQ1_9GAMM</name>
<dbReference type="Pfam" id="PF03658">
    <property type="entry name" value="Ub-RnfH"/>
    <property type="match status" value="1"/>
</dbReference>
<dbReference type="AlphaFoldDB" id="A0A7Z0RVQ1"/>
<accession>A0A7Z0RVQ1</accession>
<sequence length="106" mass="11750">MAAESHINSLLVEVAFALPQKQRIVALTVPDGTTVLEAVEKASLPLLFPEVPPETFYQAPLGIFGKVIREPSAHPLRQGDRVEVYRPLEVDPKVARLARAKRQAER</sequence>
<dbReference type="SUPFAM" id="SSF54285">
    <property type="entry name" value="MoaD/ThiS"/>
    <property type="match status" value="1"/>
</dbReference>
<protein>
    <recommendedName>
        <fullName evidence="2">UPF0125 protein HZS81_13785</fullName>
    </recommendedName>
</protein>
<evidence type="ECO:0000313" key="3">
    <source>
        <dbReference type="EMBL" id="NYS61824.1"/>
    </source>
</evidence>
<gene>
    <name evidence="3" type="ORF">HZS81_13785</name>
</gene>
<proteinExistence type="inferred from homology"/>
<evidence type="ECO:0000313" key="4">
    <source>
        <dbReference type="Proteomes" id="UP000586119"/>
    </source>
</evidence>
<dbReference type="InterPro" id="IPR016155">
    <property type="entry name" value="Mopterin_synth/thiamin_S_b"/>
</dbReference>
<dbReference type="Gene3D" id="3.10.20.280">
    <property type="entry name" value="RnfH-like"/>
    <property type="match status" value="1"/>
</dbReference>
<dbReference type="HAMAP" id="MF_00460">
    <property type="entry name" value="UPF0125_RnfH"/>
    <property type="match status" value="1"/>
</dbReference>
<evidence type="ECO:0000256" key="2">
    <source>
        <dbReference type="HAMAP-Rule" id="MF_00460"/>
    </source>
</evidence>
<dbReference type="PANTHER" id="PTHR37483:SF1">
    <property type="entry name" value="UPF0125 PROTEIN RATB"/>
    <property type="match status" value="1"/>
</dbReference>
<dbReference type="PANTHER" id="PTHR37483">
    <property type="entry name" value="UPF0125 PROTEIN RATB"/>
    <property type="match status" value="1"/>
</dbReference>